<evidence type="ECO:0000256" key="8">
    <source>
        <dbReference type="ARBA" id="ARBA00023027"/>
    </source>
</evidence>
<accession>A0AAW2H6C4</accession>
<comment type="caution">
    <text evidence="16">The sequence shown here is derived from an EMBL/GenBank/DDBJ whole genome shotgun (WGS) entry which is preliminary data.</text>
</comment>
<comment type="similarity">
    <text evidence="2">Belongs to the IMPDH/GMPR family.</text>
</comment>
<dbReference type="GO" id="GO:0006183">
    <property type="term" value="P:GTP biosynthetic process"/>
    <property type="evidence" value="ECO:0007669"/>
    <property type="project" value="TreeGrafter"/>
</dbReference>
<gene>
    <name evidence="16" type="ORF">PYX00_011155</name>
</gene>
<dbReference type="Gene3D" id="3.20.20.70">
    <property type="entry name" value="Aldolase class I"/>
    <property type="match status" value="1"/>
</dbReference>
<dbReference type="SUPFAM" id="SSF54631">
    <property type="entry name" value="CBS-domain pair"/>
    <property type="match status" value="1"/>
</dbReference>
<dbReference type="GO" id="GO:0006177">
    <property type="term" value="P:GMP biosynthetic process"/>
    <property type="evidence" value="ECO:0007669"/>
    <property type="project" value="UniProtKB-KW"/>
</dbReference>
<evidence type="ECO:0000256" key="2">
    <source>
        <dbReference type="ARBA" id="ARBA00005502"/>
    </source>
</evidence>
<evidence type="ECO:0000256" key="5">
    <source>
        <dbReference type="ARBA" id="ARBA00022755"/>
    </source>
</evidence>
<evidence type="ECO:0000256" key="11">
    <source>
        <dbReference type="ARBA" id="ARBA00024384"/>
    </source>
</evidence>
<evidence type="ECO:0000259" key="15">
    <source>
        <dbReference type="PROSITE" id="PS51371"/>
    </source>
</evidence>
<evidence type="ECO:0000256" key="7">
    <source>
        <dbReference type="ARBA" id="ARBA00023002"/>
    </source>
</evidence>
<evidence type="ECO:0000313" key="16">
    <source>
        <dbReference type="EMBL" id="KAL0263854.1"/>
    </source>
</evidence>
<comment type="function">
    <text evidence="12">Catalyzes the conversion of inosine 5'-phosphate (IMP) to xanthosine 5'-phosphate (XMP), the first committed and rate-limiting step in the de novo synthesis of guanine nucleotides, and therefore plays an important role in the regulation of cell growth. Could also have a single-stranded nucleic acid-binding activity and could play a role in RNA and/or DNA metabolism. It may also have a role in the development of malignancy and the growth progression of some tumors.</text>
</comment>
<dbReference type="PANTHER" id="PTHR11911:SF111">
    <property type="entry name" value="INOSINE-5'-MONOPHOSPHATE DEHYDROGENASE"/>
    <property type="match status" value="1"/>
</dbReference>
<evidence type="ECO:0000256" key="13">
    <source>
        <dbReference type="ARBA" id="ARBA00048028"/>
    </source>
</evidence>
<dbReference type="Pfam" id="PF00571">
    <property type="entry name" value="CBS"/>
    <property type="match status" value="2"/>
</dbReference>
<dbReference type="CDD" id="cd00381">
    <property type="entry name" value="IMPDH"/>
    <property type="match status" value="1"/>
</dbReference>
<dbReference type="GO" id="GO:0003938">
    <property type="term" value="F:IMP dehydrogenase activity"/>
    <property type="evidence" value="ECO:0007669"/>
    <property type="project" value="UniProtKB-EC"/>
</dbReference>
<keyword evidence="4" id="KW-0332">GMP biosynthesis</keyword>
<evidence type="ECO:0000256" key="3">
    <source>
        <dbReference type="ARBA" id="ARBA00022723"/>
    </source>
</evidence>
<keyword evidence="5" id="KW-0658">Purine biosynthesis</keyword>
<proteinExistence type="inferred from homology"/>
<dbReference type="EMBL" id="JARGDH010000093">
    <property type="protein sequence ID" value="KAL0263854.1"/>
    <property type="molecule type" value="Genomic_DNA"/>
</dbReference>
<evidence type="ECO:0000256" key="14">
    <source>
        <dbReference type="PROSITE-ProRule" id="PRU00703"/>
    </source>
</evidence>
<protein>
    <recommendedName>
        <fullName evidence="11">IMP dehydrogenase</fullName>
        <ecNumber evidence="11">1.1.1.205</ecNumber>
    </recommendedName>
</protein>
<dbReference type="AlphaFoldDB" id="A0AAW2H6C4"/>
<keyword evidence="3" id="KW-0479">Metal-binding</keyword>
<dbReference type="InterPro" id="IPR001093">
    <property type="entry name" value="IMP_DH_GMPRt"/>
</dbReference>
<evidence type="ECO:0000256" key="12">
    <source>
        <dbReference type="ARBA" id="ARBA00046101"/>
    </source>
</evidence>
<name>A0AAW2H6C4_9NEOP</name>
<keyword evidence="6" id="KW-0630">Potassium</keyword>
<dbReference type="InterPro" id="IPR013785">
    <property type="entry name" value="Aldolase_TIM"/>
</dbReference>
<dbReference type="InterPro" id="IPR015875">
    <property type="entry name" value="IMP_DH/GMP_Rdtase_CS"/>
</dbReference>
<comment type="catalytic activity">
    <reaction evidence="13">
        <text>IMP + NAD(+) + H2O = XMP + NADH + H(+)</text>
        <dbReference type="Rhea" id="RHEA:11708"/>
        <dbReference type="ChEBI" id="CHEBI:15377"/>
        <dbReference type="ChEBI" id="CHEBI:15378"/>
        <dbReference type="ChEBI" id="CHEBI:57464"/>
        <dbReference type="ChEBI" id="CHEBI:57540"/>
        <dbReference type="ChEBI" id="CHEBI:57945"/>
        <dbReference type="ChEBI" id="CHEBI:58053"/>
        <dbReference type="EC" id="1.1.1.205"/>
    </reaction>
</comment>
<feature type="domain" description="CBS" evidence="15">
    <location>
        <begin position="157"/>
        <end position="215"/>
    </location>
</feature>
<organism evidence="16">
    <name type="scientific">Menopon gallinae</name>
    <name type="common">poultry shaft louse</name>
    <dbReference type="NCBI Taxonomy" id="328185"/>
    <lineage>
        <taxon>Eukaryota</taxon>
        <taxon>Metazoa</taxon>
        <taxon>Ecdysozoa</taxon>
        <taxon>Arthropoda</taxon>
        <taxon>Hexapoda</taxon>
        <taxon>Insecta</taxon>
        <taxon>Pterygota</taxon>
        <taxon>Neoptera</taxon>
        <taxon>Paraneoptera</taxon>
        <taxon>Psocodea</taxon>
        <taxon>Troctomorpha</taxon>
        <taxon>Phthiraptera</taxon>
        <taxon>Amblycera</taxon>
        <taxon>Menoponidae</taxon>
        <taxon>Menopon</taxon>
    </lineage>
</organism>
<dbReference type="Pfam" id="PF00478">
    <property type="entry name" value="IMPDH"/>
    <property type="match status" value="1"/>
</dbReference>
<reference evidence="16" key="1">
    <citation type="journal article" date="2024" name="Gigascience">
        <title>Chromosome-level genome of the poultry shaft louse Menopon gallinae provides insight into the host-switching and adaptive evolution of parasitic lice.</title>
        <authorList>
            <person name="Xu Y."/>
            <person name="Ma L."/>
            <person name="Liu S."/>
            <person name="Liang Y."/>
            <person name="Liu Q."/>
            <person name="He Z."/>
            <person name="Tian L."/>
            <person name="Duan Y."/>
            <person name="Cai W."/>
            <person name="Li H."/>
            <person name="Song F."/>
        </authorList>
    </citation>
    <scope>NUCLEOTIDE SEQUENCE</scope>
    <source>
        <strain evidence="16">Cailab_2023a</strain>
    </source>
</reference>
<keyword evidence="7" id="KW-0560">Oxidoreductase</keyword>
<dbReference type="CDD" id="cd04601">
    <property type="entry name" value="CBS_pair_IMPDH"/>
    <property type="match status" value="1"/>
</dbReference>
<comment type="pathway">
    <text evidence="10">Purine metabolism; XMP biosynthesis via de novo pathway; XMP from IMP: step 1/1.</text>
</comment>
<evidence type="ECO:0000256" key="6">
    <source>
        <dbReference type="ARBA" id="ARBA00022958"/>
    </source>
</evidence>
<dbReference type="InterPro" id="IPR046342">
    <property type="entry name" value="CBS_dom_sf"/>
</dbReference>
<keyword evidence="9 14" id="KW-0129">CBS domain</keyword>
<dbReference type="SUPFAM" id="SSF51412">
    <property type="entry name" value="Inosine monophosphate dehydrogenase (IMPDH)"/>
    <property type="match status" value="1"/>
</dbReference>
<dbReference type="PROSITE" id="PS51371">
    <property type="entry name" value="CBS"/>
    <property type="match status" value="2"/>
</dbReference>
<dbReference type="PROSITE" id="PS00487">
    <property type="entry name" value="IMP_DH_GMP_RED"/>
    <property type="match status" value="1"/>
</dbReference>
<dbReference type="InterPro" id="IPR005990">
    <property type="entry name" value="IMP_DH"/>
</dbReference>
<dbReference type="FunFam" id="3.20.20.70:FF:000424">
    <property type="entry name" value="Inosine-5'-monophosphate dehydrogenase 2"/>
    <property type="match status" value="1"/>
</dbReference>
<sequence length="389" mass="41971">MSNNKIIPETALTFDDVLLVPDYSEIIPSETNTSTFITKNIQLNIPIISAAMDKVTESKMAIKMAQLGGLGIIHKNMSIEDQAKHVFKVKNFEAGIISNPITLQSNATLEDYFEKRRLYNFSSFPVIEENTRKLVGFVSEKDIKFLNDPNILIASIMTAKEQLITVQKGTTAEQAREKMKKNKIEQVLMVDEDNNLVGLVSSQGFVEANLYPNATRDNLSRLVVGAAVGTGELEKERIDKLVDAGVDIIVVDTAHGHSKNVGDLVKYIKQNYTNIAIIAGNVATYDGARFLIDAGVDSVKVGIGSGSICTTRIISGIGIPQLTALLEVKRACNNTNVTFIADGGIKQSGDISKALAAGASCVMLGSLLAGTDETPGSLITTNGQNYKEV</sequence>
<comment type="cofactor">
    <cofactor evidence="1">
        <name>K(+)</name>
        <dbReference type="ChEBI" id="CHEBI:29103"/>
    </cofactor>
</comment>
<evidence type="ECO:0000256" key="4">
    <source>
        <dbReference type="ARBA" id="ARBA00022749"/>
    </source>
</evidence>
<dbReference type="PANTHER" id="PTHR11911">
    <property type="entry name" value="INOSINE-5-MONOPHOSPHATE DEHYDROGENASE RELATED"/>
    <property type="match status" value="1"/>
</dbReference>
<evidence type="ECO:0000256" key="10">
    <source>
        <dbReference type="ARBA" id="ARBA00024330"/>
    </source>
</evidence>
<dbReference type="SMART" id="SM00116">
    <property type="entry name" value="CBS"/>
    <property type="match status" value="2"/>
</dbReference>
<evidence type="ECO:0000256" key="1">
    <source>
        <dbReference type="ARBA" id="ARBA00001958"/>
    </source>
</evidence>
<dbReference type="SMART" id="SM01240">
    <property type="entry name" value="IMPDH"/>
    <property type="match status" value="1"/>
</dbReference>
<evidence type="ECO:0000256" key="9">
    <source>
        <dbReference type="ARBA" id="ARBA00023122"/>
    </source>
</evidence>
<dbReference type="GO" id="GO:0046872">
    <property type="term" value="F:metal ion binding"/>
    <property type="evidence" value="ECO:0007669"/>
    <property type="project" value="UniProtKB-KW"/>
</dbReference>
<keyword evidence="8" id="KW-0520">NAD</keyword>
<dbReference type="InterPro" id="IPR000644">
    <property type="entry name" value="CBS_dom"/>
</dbReference>
<feature type="domain" description="CBS" evidence="15">
    <location>
        <begin position="96"/>
        <end position="155"/>
    </location>
</feature>
<dbReference type="EC" id="1.1.1.205" evidence="11"/>